<name>A0ABS9S9T7_9GAMM</name>
<sequence length="117" mass="13859">MNRLNDIYTKAQKLNATGIMIECKRKNIFSTEFILSFKINDKMIKHFYLHKDDYNDITSFLESKITISNSEVKQKTYWDKSMSFESNRVLVSRHFKTLFIEFDNNKDNVLPFMAVAA</sequence>
<keyword evidence="2" id="KW-1185">Reference proteome</keyword>
<protein>
    <submittedName>
        <fullName evidence="1">Uncharacterized protein</fullName>
    </submittedName>
</protein>
<proteinExistence type="predicted"/>
<comment type="caution">
    <text evidence="1">The sequence shown here is derived from an EMBL/GenBank/DDBJ whole genome shotgun (WGS) entry which is preliminary data.</text>
</comment>
<dbReference type="Proteomes" id="UP001320609">
    <property type="component" value="Unassembled WGS sequence"/>
</dbReference>
<evidence type="ECO:0000313" key="1">
    <source>
        <dbReference type="EMBL" id="MCH4812875.1"/>
    </source>
</evidence>
<reference evidence="1 2" key="1">
    <citation type="submission" date="2022-03" db="EMBL/GenBank/DDBJ databases">
        <title>Genomic signatures underlying metal tolerance in selected Arctic bacterial isolates.</title>
        <authorList>
            <person name="Thomas F.A."/>
            <person name="Venkatachalam S."/>
            <person name="Krishnan K.P."/>
        </authorList>
    </citation>
    <scope>NUCLEOTIDE SEQUENCE [LARGE SCALE GENOMIC DNA]</scope>
    <source>
        <strain evidence="1 2">HM116</strain>
    </source>
</reference>
<gene>
    <name evidence="1" type="ORF">MLE19_16185</name>
</gene>
<dbReference type="EMBL" id="JAKVTW010000013">
    <property type="protein sequence ID" value="MCH4812875.1"/>
    <property type="molecule type" value="Genomic_DNA"/>
</dbReference>
<organism evidence="1 2">
    <name type="scientific">Vreelandella neptunia</name>
    <dbReference type="NCBI Taxonomy" id="115551"/>
    <lineage>
        <taxon>Bacteria</taxon>
        <taxon>Pseudomonadati</taxon>
        <taxon>Pseudomonadota</taxon>
        <taxon>Gammaproteobacteria</taxon>
        <taxon>Oceanospirillales</taxon>
        <taxon>Halomonadaceae</taxon>
        <taxon>Vreelandella</taxon>
    </lineage>
</organism>
<dbReference type="RefSeq" id="WP_240719169.1">
    <property type="nucleotide sequence ID" value="NZ_JAKVTW010000013.1"/>
</dbReference>
<evidence type="ECO:0000313" key="2">
    <source>
        <dbReference type="Proteomes" id="UP001320609"/>
    </source>
</evidence>
<accession>A0ABS9S9T7</accession>